<sequence length="430" mass="45365">MTQPAPHAPIDCADLELSAPPEPGPRAPGHLLVRLHGHPLGVLQVDAHARASDGGRSAALEAFAGPVAEHLTADGLVSGDPAPVPHCGWDAPEGSGLVTVVVCTLGEDPRLVRTVESVLGQTYPELEVVVVDNRPTTGRVPELLDGIADPRVRIVPESARGLSAARNAGVAHARGELIAFTDDDAHADPDWVRRLSAGFACGDQVVAVTGLVVPDELRTPAQHLFEEFGGFDKGFSRTVWSMRPASLGVRAVTGSHGGLFPYSAGVYGSGNNMAFRASWLRASGLFDEALGAGSLTKGGEDLDAFLAVMLDGKVLVYEPAAVVRHSAREGMAELASQLYGYGSGNSAAMIKHAMAGPRRTLAVLARVPTGLRRLLDPRSEKNSQRSAGYPPDLARRELRGFAAGPVLYLRSRREARRRRAAHPLAVPPAL</sequence>
<dbReference type="InterPro" id="IPR050834">
    <property type="entry name" value="Glycosyltransf_2"/>
</dbReference>
<reference evidence="2 3" key="1">
    <citation type="submission" date="2023-07" db="EMBL/GenBank/DDBJ databases">
        <title>Description of novel actinomycetes strains, isolated from tidal flat sediment.</title>
        <authorList>
            <person name="Lu C."/>
        </authorList>
    </citation>
    <scope>NUCLEOTIDE SEQUENCE [LARGE SCALE GENOMIC DNA]</scope>
    <source>
        <strain evidence="2 3">SYSU T00b441</strain>
    </source>
</reference>
<organism evidence="2 3">
    <name type="scientific">Actinotalea lenta</name>
    <dbReference type="NCBI Taxonomy" id="3064654"/>
    <lineage>
        <taxon>Bacteria</taxon>
        <taxon>Bacillati</taxon>
        <taxon>Actinomycetota</taxon>
        <taxon>Actinomycetes</taxon>
        <taxon>Micrococcales</taxon>
        <taxon>Cellulomonadaceae</taxon>
        <taxon>Actinotalea</taxon>
    </lineage>
</organism>
<gene>
    <name evidence="2" type="ORF">Q6348_02205</name>
</gene>
<dbReference type="EMBL" id="JAUQYP010000001">
    <property type="protein sequence ID" value="MDO8106004.1"/>
    <property type="molecule type" value="Genomic_DNA"/>
</dbReference>
<dbReference type="Pfam" id="PF00535">
    <property type="entry name" value="Glycos_transf_2"/>
    <property type="match status" value="1"/>
</dbReference>
<dbReference type="InterPro" id="IPR001173">
    <property type="entry name" value="Glyco_trans_2-like"/>
</dbReference>
<dbReference type="PANTHER" id="PTHR43685">
    <property type="entry name" value="GLYCOSYLTRANSFERASE"/>
    <property type="match status" value="1"/>
</dbReference>
<dbReference type="EC" id="2.4.-.-" evidence="2"/>
<comment type="caution">
    <text evidence="2">The sequence shown here is derived from an EMBL/GenBank/DDBJ whole genome shotgun (WGS) entry which is preliminary data.</text>
</comment>
<accession>A0ABT9D5E5</accession>
<dbReference type="RefSeq" id="WP_304599697.1">
    <property type="nucleotide sequence ID" value="NZ_JAUQYO010000002.1"/>
</dbReference>
<dbReference type="SUPFAM" id="SSF53448">
    <property type="entry name" value="Nucleotide-diphospho-sugar transferases"/>
    <property type="match status" value="1"/>
</dbReference>
<keyword evidence="2" id="KW-0328">Glycosyltransferase</keyword>
<evidence type="ECO:0000313" key="2">
    <source>
        <dbReference type="EMBL" id="MDO8106004.1"/>
    </source>
</evidence>
<protein>
    <submittedName>
        <fullName evidence="2">Glycosyltransferase</fullName>
        <ecNumber evidence="2">2.4.-.-</ecNumber>
    </submittedName>
</protein>
<dbReference type="GO" id="GO:0016757">
    <property type="term" value="F:glycosyltransferase activity"/>
    <property type="evidence" value="ECO:0007669"/>
    <property type="project" value="UniProtKB-KW"/>
</dbReference>
<feature type="domain" description="Glycosyltransferase 2-like" evidence="1">
    <location>
        <begin position="99"/>
        <end position="225"/>
    </location>
</feature>
<name>A0ABT9D5E5_9CELL</name>
<evidence type="ECO:0000313" key="3">
    <source>
        <dbReference type="Proteomes" id="UP001232536"/>
    </source>
</evidence>
<dbReference type="Gene3D" id="3.90.550.10">
    <property type="entry name" value="Spore Coat Polysaccharide Biosynthesis Protein SpsA, Chain A"/>
    <property type="match status" value="1"/>
</dbReference>
<keyword evidence="3" id="KW-1185">Reference proteome</keyword>
<dbReference type="PANTHER" id="PTHR43685:SF3">
    <property type="entry name" value="SLR2126 PROTEIN"/>
    <property type="match status" value="1"/>
</dbReference>
<proteinExistence type="predicted"/>
<keyword evidence="2" id="KW-0808">Transferase</keyword>
<evidence type="ECO:0000259" key="1">
    <source>
        <dbReference type="Pfam" id="PF00535"/>
    </source>
</evidence>
<dbReference type="InterPro" id="IPR029044">
    <property type="entry name" value="Nucleotide-diphossugar_trans"/>
</dbReference>
<dbReference type="Proteomes" id="UP001232536">
    <property type="component" value="Unassembled WGS sequence"/>
</dbReference>